<dbReference type="EMBL" id="JAPZBR010000008">
    <property type="protein sequence ID" value="KAJ5341203.1"/>
    <property type="molecule type" value="Genomic_DNA"/>
</dbReference>
<keyword evidence="2" id="KW-0175">Coiled coil</keyword>
<gene>
    <name evidence="5" type="ORF">N7541_010327</name>
</gene>
<proteinExistence type="predicted"/>
<comment type="caution">
    <text evidence="5">The sequence shown here is derived from an EMBL/GenBank/DDBJ whole genome shotgun (WGS) entry which is preliminary data.</text>
</comment>
<accession>A0A9W9QNI5</accession>
<evidence type="ECO:0000259" key="4">
    <source>
        <dbReference type="PROSITE" id="PS51253"/>
    </source>
</evidence>
<protein>
    <recommendedName>
        <fullName evidence="4">HTH CENPB-type domain-containing protein</fullName>
    </recommendedName>
</protein>
<name>A0A9W9QNI5_PENBR</name>
<dbReference type="PROSITE" id="PS51253">
    <property type="entry name" value="HTH_CENPB"/>
    <property type="match status" value="1"/>
</dbReference>
<evidence type="ECO:0000256" key="3">
    <source>
        <dbReference type="SAM" id="MobiDB-lite"/>
    </source>
</evidence>
<dbReference type="GO" id="GO:0003677">
    <property type="term" value="F:DNA binding"/>
    <property type="evidence" value="ECO:0007669"/>
    <property type="project" value="UniProtKB-KW"/>
</dbReference>
<evidence type="ECO:0000313" key="6">
    <source>
        <dbReference type="Proteomes" id="UP001148299"/>
    </source>
</evidence>
<reference evidence="5" key="2">
    <citation type="journal article" date="2023" name="IMA Fungus">
        <title>Comparative genomic study of the Penicillium genus elucidates a diverse pangenome and 15 lateral gene transfer events.</title>
        <authorList>
            <person name="Petersen C."/>
            <person name="Sorensen T."/>
            <person name="Nielsen M.R."/>
            <person name="Sondergaard T.E."/>
            <person name="Sorensen J.L."/>
            <person name="Fitzpatrick D.A."/>
            <person name="Frisvad J.C."/>
            <person name="Nielsen K.L."/>
        </authorList>
    </citation>
    <scope>NUCLEOTIDE SEQUENCE</scope>
    <source>
        <strain evidence="5">IBT 35675</strain>
    </source>
</reference>
<organism evidence="5 6">
    <name type="scientific">Penicillium brevicompactum</name>
    <dbReference type="NCBI Taxonomy" id="5074"/>
    <lineage>
        <taxon>Eukaryota</taxon>
        <taxon>Fungi</taxon>
        <taxon>Dikarya</taxon>
        <taxon>Ascomycota</taxon>
        <taxon>Pezizomycotina</taxon>
        <taxon>Eurotiomycetes</taxon>
        <taxon>Eurotiomycetidae</taxon>
        <taxon>Eurotiales</taxon>
        <taxon>Aspergillaceae</taxon>
        <taxon>Penicillium</taxon>
    </lineage>
</organism>
<reference evidence="5" key="1">
    <citation type="submission" date="2022-12" db="EMBL/GenBank/DDBJ databases">
        <authorList>
            <person name="Petersen C."/>
        </authorList>
    </citation>
    <scope>NUCLEOTIDE SEQUENCE</scope>
    <source>
        <strain evidence="5">IBT 35675</strain>
    </source>
</reference>
<dbReference type="InterPro" id="IPR006600">
    <property type="entry name" value="HTH_CenpB_DNA-bd_dom"/>
</dbReference>
<sequence>MPTAKQTAKKAAQQAKQEHEARIVQACAHAKTQEKTNLTKLARDFDVSYNVLRNRLVRGFKSANRPKLANRILQPAQEKEVLSRIADSRDRNLTVTPFMLNDWANDALIRAGSDRRVGTMWAYRFIKRLPKGLQVIQKRRDLPSVEVEAEDVSAVQSTPEVPLPASPQADPDNGQGQLDSPGVEPAQPQGNEELSRNQQIILRSLDQLDSMVDAKLERTILAETAHHRMVKQEISTLRERMAAMESTIERLNEAQNA</sequence>
<feature type="domain" description="HTH CENPB-type" evidence="4">
    <location>
        <begin position="65"/>
        <end position="135"/>
    </location>
</feature>
<evidence type="ECO:0000313" key="5">
    <source>
        <dbReference type="EMBL" id="KAJ5341203.1"/>
    </source>
</evidence>
<feature type="region of interest" description="Disordered" evidence="3">
    <location>
        <begin position="150"/>
        <end position="192"/>
    </location>
</feature>
<evidence type="ECO:0000256" key="2">
    <source>
        <dbReference type="SAM" id="Coils"/>
    </source>
</evidence>
<evidence type="ECO:0000256" key="1">
    <source>
        <dbReference type="ARBA" id="ARBA00023125"/>
    </source>
</evidence>
<keyword evidence="6" id="KW-1185">Reference proteome</keyword>
<feature type="coiled-coil region" evidence="2">
    <location>
        <begin position="227"/>
        <end position="254"/>
    </location>
</feature>
<dbReference type="Proteomes" id="UP001148299">
    <property type="component" value="Unassembled WGS sequence"/>
</dbReference>
<keyword evidence="1" id="KW-0238">DNA-binding</keyword>
<dbReference type="AlphaFoldDB" id="A0A9W9QNI5"/>